<gene>
    <name evidence="3" type="ORF">PPROV_000092000</name>
</gene>
<reference evidence="3" key="1">
    <citation type="submission" date="2020-10" db="EMBL/GenBank/DDBJ databases">
        <title>Unveiling of a novel bifunctional photoreceptor, Dualchrome1, isolated from a cosmopolitan green alga.</title>
        <authorList>
            <person name="Suzuki S."/>
            <person name="Kawachi M."/>
        </authorList>
    </citation>
    <scope>NUCLEOTIDE SEQUENCE</scope>
    <source>
        <strain evidence="3">NIES 2893</strain>
    </source>
</reference>
<dbReference type="AlphaFoldDB" id="A0A830H776"/>
<evidence type="ECO:0000313" key="3">
    <source>
        <dbReference type="EMBL" id="GHP02163.1"/>
    </source>
</evidence>
<dbReference type="Proteomes" id="UP000660262">
    <property type="component" value="Unassembled WGS sequence"/>
</dbReference>
<feature type="region of interest" description="Disordered" evidence="1">
    <location>
        <begin position="1181"/>
        <end position="1220"/>
    </location>
</feature>
<protein>
    <recommendedName>
        <fullName evidence="2">Cadherin-like beta-sandwich-like domain-containing protein</fullName>
    </recommendedName>
</protein>
<evidence type="ECO:0000259" key="2">
    <source>
        <dbReference type="Pfam" id="PF12733"/>
    </source>
</evidence>
<keyword evidence="4" id="KW-1185">Reference proteome</keyword>
<evidence type="ECO:0000313" key="4">
    <source>
        <dbReference type="Proteomes" id="UP000660262"/>
    </source>
</evidence>
<proteinExistence type="predicted"/>
<organism evidence="3 4">
    <name type="scientific">Pycnococcus provasolii</name>
    <dbReference type="NCBI Taxonomy" id="41880"/>
    <lineage>
        <taxon>Eukaryota</taxon>
        <taxon>Viridiplantae</taxon>
        <taxon>Chlorophyta</taxon>
        <taxon>Pseudoscourfieldiophyceae</taxon>
        <taxon>Pseudoscourfieldiales</taxon>
        <taxon>Pycnococcaceae</taxon>
        <taxon>Pycnococcus</taxon>
    </lineage>
</organism>
<dbReference type="InterPro" id="IPR025883">
    <property type="entry name" value="Cadherin-like_domain"/>
</dbReference>
<name>A0A830H776_9CHLO</name>
<feature type="compositionally biased region" description="Pro residues" evidence="1">
    <location>
        <begin position="1199"/>
        <end position="1220"/>
    </location>
</feature>
<feature type="compositionally biased region" description="Polar residues" evidence="1">
    <location>
        <begin position="341"/>
        <end position="356"/>
    </location>
</feature>
<comment type="caution">
    <text evidence="3">The sequence shown here is derived from an EMBL/GenBank/DDBJ whole genome shotgun (WGS) entry which is preliminary data.</text>
</comment>
<feature type="region of interest" description="Disordered" evidence="1">
    <location>
        <begin position="331"/>
        <end position="369"/>
    </location>
</feature>
<feature type="domain" description="Cadherin-like beta-sandwich-like" evidence="2">
    <location>
        <begin position="665"/>
        <end position="748"/>
    </location>
</feature>
<accession>A0A830H776</accession>
<dbReference type="OrthoDB" id="537551at2759"/>
<sequence length="1220" mass="127755">MSANDCARGSASASSALFVGTSRSNTTAPLFSGGFPKVDQTSNVGTAFSVTVQTDEPSTVYYTVLASGTAAPTSAAVKAGVSGAVAGGAISVPTANTDAQASITGLVSETPYDLYFAAEDGSGNMMSHPTNAGTGPGGAGQITAGYCDVTQPSYVGTPATPSAHPSSFASYEDTVCQTASVLTPETPYDVYMVATDDTHHGDAGVNTMPSVTKLTVTTRDVTPPQFTLSTPKIVVGGKGIDVFVSLNEVGKFYFVVLPAADTAPTCAEVRAGTGSGGASATAQFPLTTVLTGFYDGIVAQPNQEVLGSVWSLTSETAYKVYICAEDNVDQSKDSGDSDSSPNLQSSPTVLSFTTHDITPPEYAPSSSSPRVSQICGTNLTLTSGLNEGGTVFYTTLASTTLTDANAFTTTSFTAISNLTEGYKYNAYVVLDDADIDCSFETGVKYSDGIGTTTGALHRVSTMIKVTTADETPPEWYTGFPYAADIAATSFKAVFQVDEPAHVCYVLLSGGAARPSSAQVLSGTDSAGNPAPKAACINVGLVGRRVLTAWIDEPTTQQGTHANPAIMMDSYNTTVSGLSPSTHYDFYVVAYDRYPTGWPNGDATDSDGRLASGTGAAGEICATGASPCRNTQSIATKVTVITRSNDSKLATLVAKHAGVEQQLRPPFNQVHTLYDIFLTDIQDSITLTATPSFQGANGITTVVKMNGVVQTAGIARTFSNLPYGNTNITVTVTAEDGTATTSYLVRIHRGATAATTNSTLQILNVQLADGTVLNSTHLGGRPWPACTLGCTRESFSECSLSNPACILDSKQYKYKAYVPTGIDYIYVNATASQPSLASIRMYAPGAKSTDVLGKINYPGGLPAYRGGVNMGPLGAVGLNNKVDMSKVQMNKQVDMPAYVEVVVSAADGVTNTSYIIDIILTGPGIYEEGYKPVVPTPADVKRQTNVHAGLYSEKLLGPDLLTNNPGVPTGVRALTLRPELDTIAPVFVTSYPRTSNTDSSSTEIRVQANEPSDAHWVVLPTGTRTPTPREIKEQVSSDLVWVKNGNYTADPYGMTREVTISIKGLSPSTKYDIWLILEDRADHYVPHVGEVTALNDPYEESPEGFGGRYALRRSANLQTAPTKIVVITASGVAEDYFTTIEAAALRAAQLNVESVHEVSSGGTTYFRPGATATKYAERVSGLPLQDVDNSQGVNAANDPPQIPSPPPPPPPPSPPPPVFFG</sequence>
<evidence type="ECO:0000256" key="1">
    <source>
        <dbReference type="SAM" id="MobiDB-lite"/>
    </source>
</evidence>
<dbReference type="EMBL" id="BNJQ01000002">
    <property type="protein sequence ID" value="GHP02163.1"/>
    <property type="molecule type" value="Genomic_DNA"/>
</dbReference>
<dbReference type="Pfam" id="PF12733">
    <property type="entry name" value="Cadherin-like"/>
    <property type="match status" value="1"/>
</dbReference>